<organism evidence="3 4">
    <name type="scientific">Methylococcus capsulatus</name>
    <dbReference type="NCBI Taxonomy" id="414"/>
    <lineage>
        <taxon>Bacteria</taxon>
        <taxon>Pseudomonadati</taxon>
        <taxon>Pseudomonadota</taxon>
        <taxon>Gammaproteobacteria</taxon>
        <taxon>Methylococcales</taxon>
        <taxon>Methylococcaceae</taxon>
        <taxon>Methylococcus</taxon>
    </lineage>
</organism>
<keyword evidence="2" id="KW-0449">Lipoprotein</keyword>
<evidence type="ECO:0000313" key="4">
    <source>
        <dbReference type="Proteomes" id="UP001359308"/>
    </source>
</evidence>
<evidence type="ECO:0000256" key="1">
    <source>
        <dbReference type="ARBA" id="ARBA00007613"/>
    </source>
</evidence>
<dbReference type="InterPro" id="IPR010131">
    <property type="entry name" value="MdtP/NodT-like"/>
</dbReference>
<proteinExistence type="inferred from homology"/>
<evidence type="ECO:0000256" key="2">
    <source>
        <dbReference type="RuleBase" id="RU362097"/>
    </source>
</evidence>
<feature type="chain" id="PRO_5044994199" evidence="2">
    <location>
        <begin position="27"/>
        <end position="482"/>
    </location>
</feature>
<sequence length="482" mass="50856">MKPFRQTLTGALAVSLLCGCTPTRVALPPAPSAPANWAQAPAVPTSEPAALKHWWKKFDDPVLDGLIDLALAANSDLRSAQSRVREAAAMVVVTESSLYPGIDFFTSGGREKRIDRIIAVPGAKGYQLITPTADMVTGGIAARWELDIFGQRHLEAEAAAAQALGVEETLHAAQVGLLAQVATNYLELRGVQQQTALFEDNLNVQRERLKTLKAFYRAGLAEEASVAGQEALLQSAEAALPALNETAIRLIHRLSVLTGQPPQALQARLTKPLPLPASTPAVPNLLPSSLLAQRPDLRQAQAEVIAAAASLGAARADLLPKLVLSASGGFGALAVGGFPSLAESVYALGSGLTAPIFNAGRIRAQIAAADARLDQVAASYEKTFLAALEDVENAFLAHRTANERCNRLADAETAAEHARHSTEALYRRGAANYLAVLDSKASKLSVLGENVKARTTALVALVSLYRAFGGGWLDEPVAVKTD</sequence>
<keyword evidence="2" id="KW-0564">Palmitate</keyword>
<keyword evidence="2" id="KW-0472">Membrane</keyword>
<dbReference type="Pfam" id="PF02321">
    <property type="entry name" value="OEP"/>
    <property type="match status" value="2"/>
</dbReference>
<protein>
    <submittedName>
        <fullName evidence="3">TolC family protein</fullName>
    </submittedName>
</protein>
<dbReference type="Gene3D" id="1.20.1600.10">
    <property type="entry name" value="Outer membrane efflux proteins (OEP)"/>
    <property type="match status" value="1"/>
</dbReference>
<name>A0ABZ2F8S2_METCP</name>
<dbReference type="EMBL" id="CP104311">
    <property type="protein sequence ID" value="WWF02686.1"/>
    <property type="molecule type" value="Genomic_DNA"/>
</dbReference>
<comment type="subcellular location">
    <subcellularLocation>
        <location evidence="2">Cell outer membrane</location>
        <topology evidence="2">Lipid-anchor</topology>
    </subcellularLocation>
</comment>
<accession>A0ABZ2F8S2</accession>
<dbReference type="PANTHER" id="PTHR30203">
    <property type="entry name" value="OUTER MEMBRANE CATION EFFLUX PROTEIN"/>
    <property type="match status" value="1"/>
</dbReference>
<dbReference type="RefSeq" id="WP_198322951.1">
    <property type="nucleotide sequence ID" value="NZ_CP104311.1"/>
</dbReference>
<evidence type="ECO:0000313" key="3">
    <source>
        <dbReference type="EMBL" id="WWF02686.1"/>
    </source>
</evidence>
<keyword evidence="2" id="KW-0812">Transmembrane</keyword>
<keyword evidence="4" id="KW-1185">Reference proteome</keyword>
<dbReference type="Gene3D" id="2.20.200.10">
    <property type="entry name" value="Outer membrane efflux proteins (OEP)"/>
    <property type="match status" value="1"/>
</dbReference>
<feature type="signal peptide" evidence="2">
    <location>
        <begin position="1"/>
        <end position="26"/>
    </location>
</feature>
<dbReference type="Proteomes" id="UP001359308">
    <property type="component" value="Chromosome"/>
</dbReference>
<keyword evidence="2" id="KW-0732">Signal</keyword>
<dbReference type="PANTHER" id="PTHR30203:SF25">
    <property type="entry name" value="OUTER MEMBRANE PROTEIN-RELATED"/>
    <property type="match status" value="1"/>
</dbReference>
<keyword evidence="2" id="KW-1134">Transmembrane beta strand</keyword>
<dbReference type="InterPro" id="IPR003423">
    <property type="entry name" value="OMP_efflux"/>
</dbReference>
<reference evidence="3 4" key="1">
    <citation type="submission" date="2022-09" db="EMBL/GenBank/DDBJ databases">
        <authorList>
            <person name="Giprobiosintez L."/>
        </authorList>
    </citation>
    <scope>NUCLEOTIDE SEQUENCE [LARGE SCALE GENOMIC DNA]</scope>
    <source>
        <strain evidence="4">VKPM-B-12549 (GBS-15)</strain>
    </source>
</reference>
<comment type="similarity">
    <text evidence="1 2">Belongs to the outer membrane factor (OMF) (TC 1.B.17) family.</text>
</comment>
<dbReference type="PROSITE" id="PS51257">
    <property type="entry name" value="PROKAR_LIPOPROTEIN"/>
    <property type="match status" value="1"/>
</dbReference>
<dbReference type="NCBIfam" id="TIGR01845">
    <property type="entry name" value="outer_NodT"/>
    <property type="match status" value="1"/>
</dbReference>
<dbReference type="SUPFAM" id="SSF56954">
    <property type="entry name" value="Outer membrane efflux proteins (OEP)"/>
    <property type="match status" value="1"/>
</dbReference>
<gene>
    <name evidence="3" type="ORF">N4J17_03480</name>
</gene>